<dbReference type="Proteomes" id="UP000436088">
    <property type="component" value="Unassembled WGS sequence"/>
</dbReference>
<dbReference type="SUPFAM" id="SSF52833">
    <property type="entry name" value="Thioredoxin-like"/>
    <property type="match status" value="1"/>
</dbReference>
<gene>
    <name evidence="3" type="ORF">F3Y22_tig00111769pilonHSYRG00263</name>
</gene>
<evidence type="ECO:0000259" key="2">
    <source>
        <dbReference type="Pfam" id="PF00085"/>
    </source>
</evidence>
<keyword evidence="1" id="KW-0472">Membrane</keyword>
<sequence>MFGCLSNNLQSKDHLYMIIQANNLNRLGVHSGGWNVVSVALLVLFKGQWANRIGFLRNFLPSVIVSSLGLVFGGTTYLFFLALFASLLVGWFLLGTYCFKNCSFFMFFNLNSINVVEDMPLIFMAIDSPLKNEIKMAAEEGQVTACHSLQAWNEQLQECNESKKTGGGWFDSLHLVWTLPLYLTIPGGTSQEIPSVTFLKVDVDELKDVAADWAVEAMPTFMFSGG</sequence>
<dbReference type="Pfam" id="PF00085">
    <property type="entry name" value="Thioredoxin"/>
    <property type="match status" value="1"/>
</dbReference>
<feature type="domain" description="Thioredoxin" evidence="2">
    <location>
        <begin position="191"/>
        <end position="223"/>
    </location>
</feature>
<evidence type="ECO:0000313" key="4">
    <source>
        <dbReference type="Proteomes" id="UP000436088"/>
    </source>
</evidence>
<dbReference type="AlphaFoldDB" id="A0A6A2XF11"/>
<comment type="caution">
    <text evidence="3">The sequence shown here is derived from an EMBL/GenBank/DDBJ whole genome shotgun (WGS) entry which is preliminary data.</text>
</comment>
<dbReference type="Gene3D" id="3.40.30.10">
    <property type="entry name" value="Glutaredoxin"/>
    <property type="match status" value="1"/>
</dbReference>
<keyword evidence="1" id="KW-0812">Transmembrane</keyword>
<protein>
    <submittedName>
        <fullName evidence="3">Thioredoxin H-type</fullName>
    </submittedName>
</protein>
<dbReference type="CDD" id="cd02947">
    <property type="entry name" value="TRX_family"/>
    <property type="match status" value="1"/>
</dbReference>
<accession>A0A6A2XF11</accession>
<keyword evidence="4" id="KW-1185">Reference proteome</keyword>
<dbReference type="InterPro" id="IPR013766">
    <property type="entry name" value="Thioredoxin_domain"/>
</dbReference>
<keyword evidence="1" id="KW-1133">Transmembrane helix</keyword>
<evidence type="ECO:0000256" key="1">
    <source>
        <dbReference type="SAM" id="Phobius"/>
    </source>
</evidence>
<reference evidence="3" key="1">
    <citation type="submission" date="2019-09" db="EMBL/GenBank/DDBJ databases">
        <title>Draft genome information of white flower Hibiscus syriacus.</title>
        <authorList>
            <person name="Kim Y.-M."/>
        </authorList>
    </citation>
    <scope>NUCLEOTIDE SEQUENCE [LARGE SCALE GENOMIC DNA]</scope>
    <source>
        <strain evidence="3">YM2019G1</strain>
    </source>
</reference>
<proteinExistence type="predicted"/>
<dbReference type="EMBL" id="VEPZ02001421">
    <property type="protein sequence ID" value="KAE8674012.1"/>
    <property type="molecule type" value="Genomic_DNA"/>
</dbReference>
<feature type="transmembrane region" description="Helical" evidence="1">
    <location>
        <begin position="54"/>
        <end position="72"/>
    </location>
</feature>
<evidence type="ECO:0000313" key="3">
    <source>
        <dbReference type="EMBL" id="KAE8674012.1"/>
    </source>
</evidence>
<organism evidence="3 4">
    <name type="scientific">Hibiscus syriacus</name>
    <name type="common">Rose of Sharon</name>
    <dbReference type="NCBI Taxonomy" id="106335"/>
    <lineage>
        <taxon>Eukaryota</taxon>
        <taxon>Viridiplantae</taxon>
        <taxon>Streptophyta</taxon>
        <taxon>Embryophyta</taxon>
        <taxon>Tracheophyta</taxon>
        <taxon>Spermatophyta</taxon>
        <taxon>Magnoliopsida</taxon>
        <taxon>eudicotyledons</taxon>
        <taxon>Gunneridae</taxon>
        <taxon>Pentapetalae</taxon>
        <taxon>rosids</taxon>
        <taxon>malvids</taxon>
        <taxon>Malvales</taxon>
        <taxon>Malvaceae</taxon>
        <taxon>Malvoideae</taxon>
        <taxon>Hibiscus</taxon>
    </lineage>
</organism>
<dbReference type="InterPro" id="IPR036249">
    <property type="entry name" value="Thioredoxin-like_sf"/>
</dbReference>
<name>A0A6A2XF11_HIBSY</name>
<feature type="transmembrane region" description="Helical" evidence="1">
    <location>
        <begin position="78"/>
        <end position="99"/>
    </location>
</feature>